<organism evidence="1 2">
    <name type="scientific">Salix viminalis</name>
    <name type="common">Common osier</name>
    <name type="synonym">Basket willow</name>
    <dbReference type="NCBI Taxonomy" id="40686"/>
    <lineage>
        <taxon>Eukaryota</taxon>
        <taxon>Viridiplantae</taxon>
        <taxon>Streptophyta</taxon>
        <taxon>Embryophyta</taxon>
        <taxon>Tracheophyta</taxon>
        <taxon>Spermatophyta</taxon>
        <taxon>Magnoliopsida</taxon>
        <taxon>eudicotyledons</taxon>
        <taxon>Gunneridae</taxon>
        <taxon>Pentapetalae</taxon>
        <taxon>rosids</taxon>
        <taxon>fabids</taxon>
        <taxon>Malpighiales</taxon>
        <taxon>Salicaceae</taxon>
        <taxon>Saliceae</taxon>
        <taxon>Salix</taxon>
    </lineage>
</organism>
<proteinExistence type="predicted"/>
<dbReference type="EMBL" id="JAPFFL010000018">
    <property type="protein sequence ID" value="KAJ6672346.1"/>
    <property type="molecule type" value="Genomic_DNA"/>
</dbReference>
<accession>A0A9Q0NMG8</accession>
<protein>
    <submittedName>
        <fullName evidence="1">Uncharacterized protein</fullName>
    </submittedName>
</protein>
<reference evidence="1" key="1">
    <citation type="submission" date="2022-11" db="EMBL/GenBank/DDBJ databases">
        <authorList>
            <person name="Hyden B.L."/>
            <person name="Feng K."/>
            <person name="Yates T."/>
            <person name="Jawdy S."/>
            <person name="Smart L.B."/>
            <person name="Muchero W."/>
        </authorList>
    </citation>
    <scope>NUCLEOTIDE SEQUENCE</scope>
    <source>
        <tissue evidence="1">Shoot tip</tissue>
    </source>
</reference>
<dbReference type="OrthoDB" id="1908121at2759"/>
<gene>
    <name evidence="1" type="ORF">OIU85_013670</name>
</gene>
<name>A0A9Q0NMG8_SALVM</name>
<evidence type="ECO:0000313" key="1">
    <source>
        <dbReference type="EMBL" id="KAJ6672346.1"/>
    </source>
</evidence>
<sequence length="136" mass="15405">MLSVKGCFWLTTYHSVIHGINGFMKEVIFIEANKTTIKIDTSRSGRETTWEFVSALAKTDFAIQTRKIIVTLGESIYLRRWGGDGIASPVPRTDLFLERIHDFHNVWYEGIVNVLRRAADKADFGLAISGRKGKDN</sequence>
<keyword evidence="2" id="KW-1185">Reference proteome</keyword>
<reference evidence="1" key="2">
    <citation type="journal article" date="2023" name="Int. J. Mol. Sci.">
        <title>De Novo Assembly and Annotation of 11 Diverse Shrub Willow (Salix) Genomes Reveals Novel Gene Organization in Sex-Linked Regions.</title>
        <authorList>
            <person name="Hyden B."/>
            <person name="Feng K."/>
            <person name="Yates T.B."/>
            <person name="Jawdy S."/>
            <person name="Cereghino C."/>
            <person name="Smart L.B."/>
            <person name="Muchero W."/>
        </authorList>
    </citation>
    <scope>NUCLEOTIDE SEQUENCE [LARGE SCALE GENOMIC DNA]</scope>
    <source>
        <tissue evidence="1">Shoot tip</tissue>
    </source>
</reference>
<dbReference type="Proteomes" id="UP001151529">
    <property type="component" value="Chromosome 12"/>
</dbReference>
<evidence type="ECO:0000313" key="2">
    <source>
        <dbReference type="Proteomes" id="UP001151529"/>
    </source>
</evidence>
<dbReference type="AlphaFoldDB" id="A0A9Q0NMG8"/>
<comment type="caution">
    <text evidence="1">The sequence shown here is derived from an EMBL/GenBank/DDBJ whole genome shotgun (WGS) entry which is preliminary data.</text>
</comment>